<dbReference type="EMBL" id="JBAFSM010000059">
    <property type="protein sequence ID" value="MEG3439768.1"/>
    <property type="molecule type" value="Genomic_DNA"/>
</dbReference>
<dbReference type="InterPro" id="IPR046298">
    <property type="entry name" value="DUF6335"/>
</dbReference>
<sequence length="129" mass="14513">MLERSEQDFLDARDLDDLDVDFDGSEEVEIVDLDEGEMTRLEEGYNPADALLTGGDIYANTEQAATVGDEAVGGTVMTPDQNVVEDIGAAVGLEMSDKEWLHTDEILNLRDDRRWELDPKSSEDYEQRR</sequence>
<dbReference type="AlphaFoldDB" id="A0AAW9QRV1"/>
<evidence type="ECO:0000313" key="1">
    <source>
        <dbReference type="EMBL" id="MEG3439768.1"/>
    </source>
</evidence>
<gene>
    <name evidence="1" type="ORF">V0288_21755</name>
</gene>
<dbReference type="Pfam" id="PF19861">
    <property type="entry name" value="DUF6335"/>
    <property type="match status" value="1"/>
</dbReference>
<accession>A0AAW9QRV1</accession>
<keyword evidence="2" id="KW-1185">Reference proteome</keyword>
<organism evidence="1 2">
    <name type="scientific">Pannus brasiliensis CCIBt3594</name>
    <dbReference type="NCBI Taxonomy" id="1427578"/>
    <lineage>
        <taxon>Bacteria</taxon>
        <taxon>Bacillati</taxon>
        <taxon>Cyanobacteriota</taxon>
        <taxon>Cyanophyceae</taxon>
        <taxon>Oscillatoriophycideae</taxon>
        <taxon>Chroococcales</taxon>
        <taxon>Microcystaceae</taxon>
        <taxon>Pannus</taxon>
    </lineage>
</organism>
<name>A0AAW9QRV1_9CHRO</name>
<dbReference type="Proteomes" id="UP001328733">
    <property type="component" value="Unassembled WGS sequence"/>
</dbReference>
<evidence type="ECO:0000313" key="2">
    <source>
        <dbReference type="Proteomes" id="UP001328733"/>
    </source>
</evidence>
<comment type="caution">
    <text evidence="1">The sequence shown here is derived from an EMBL/GenBank/DDBJ whole genome shotgun (WGS) entry which is preliminary data.</text>
</comment>
<reference evidence="1 2" key="1">
    <citation type="submission" date="2024-01" db="EMBL/GenBank/DDBJ databases">
        <title>Genomic insights into the taxonomy and metabolism of the cyanobacterium Pannus brasiliensis CCIBt3594.</title>
        <authorList>
            <person name="Machado M."/>
            <person name="Botero N.B."/>
            <person name="Andreote A.P.D."/>
            <person name="Feitosa A.M.T."/>
            <person name="Popin R."/>
            <person name="Sivonen K."/>
            <person name="Fiore M.F."/>
        </authorList>
    </citation>
    <scope>NUCLEOTIDE SEQUENCE [LARGE SCALE GENOMIC DNA]</scope>
    <source>
        <strain evidence="1 2">CCIBt3594</strain>
    </source>
</reference>
<dbReference type="RefSeq" id="WP_332867246.1">
    <property type="nucleotide sequence ID" value="NZ_JBAFSM010000059.1"/>
</dbReference>
<proteinExistence type="predicted"/>
<protein>
    <submittedName>
        <fullName evidence="1">DUF6335 family protein</fullName>
    </submittedName>
</protein>